<dbReference type="InterPro" id="IPR036028">
    <property type="entry name" value="SH3-like_dom_sf"/>
</dbReference>
<keyword evidence="5 8" id="KW-0472">Membrane</keyword>
<feature type="region of interest" description="Disordered" evidence="7">
    <location>
        <begin position="23"/>
        <end position="148"/>
    </location>
</feature>
<feature type="transmembrane region" description="Helical" evidence="8">
    <location>
        <begin position="151"/>
        <end position="172"/>
    </location>
</feature>
<evidence type="ECO:0000256" key="3">
    <source>
        <dbReference type="ARBA" id="ARBA00022692"/>
    </source>
</evidence>
<feature type="non-terminal residue" evidence="11">
    <location>
        <position position="1"/>
    </location>
</feature>
<dbReference type="SUPFAM" id="SSF50044">
    <property type="entry name" value="SH3-domain"/>
    <property type="match status" value="1"/>
</dbReference>
<accession>A0A8H7RCA4</accession>
<dbReference type="Proteomes" id="UP000603453">
    <property type="component" value="Unassembled WGS sequence"/>
</dbReference>
<dbReference type="InterPro" id="IPR051694">
    <property type="entry name" value="Immunoregulatory_rcpt-like"/>
</dbReference>
<evidence type="ECO:0000313" key="11">
    <source>
        <dbReference type="EMBL" id="KAG2208322.1"/>
    </source>
</evidence>
<feature type="signal peptide" evidence="9">
    <location>
        <begin position="1"/>
        <end position="17"/>
    </location>
</feature>
<dbReference type="EMBL" id="JAEPRD010000020">
    <property type="protein sequence ID" value="KAG2208322.1"/>
    <property type="molecule type" value="Genomic_DNA"/>
</dbReference>
<dbReference type="GO" id="GO:0071944">
    <property type="term" value="C:cell periphery"/>
    <property type="evidence" value="ECO:0007669"/>
    <property type="project" value="UniProtKB-ARBA"/>
</dbReference>
<dbReference type="AlphaFoldDB" id="A0A8H7RCA4"/>
<evidence type="ECO:0000256" key="7">
    <source>
        <dbReference type="SAM" id="MobiDB-lite"/>
    </source>
</evidence>
<gene>
    <name evidence="11" type="ORF">INT47_006178</name>
</gene>
<evidence type="ECO:0000256" key="8">
    <source>
        <dbReference type="SAM" id="Phobius"/>
    </source>
</evidence>
<keyword evidence="3 8" id="KW-0812">Transmembrane</keyword>
<organism evidence="11 12">
    <name type="scientific">Mucor saturninus</name>
    <dbReference type="NCBI Taxonomy" id="64648"/>
    <lineage>
        <taxon>Eukaryota</taxon>
        <taxon>Fungi</taxon>
        <taxon>Fungi incertae sedis</taxon>
        <taxon>Mucoromycota</taxon>
        <taxon>Mucoromycotina</taxon>
        <taxon>Mucoromycetes</taxon>
        <taxon>Mucorales</taxon>
        <taxon>Mucorineae</taxon>
        <taxon>Mucoraceae</taxon>
        <taxon>Mucor</taxon>
    </lineage>
</organism>
<keyword evidence="2 6" id="KW-0728">SH3 domain</keyword>
<name>A0A8H7RCA4_9FUNG</name>
<dbReference type="GO" id="GO:0016020">
    <property type="term" value="C:membrane"/>
    <property type="evidence" value="ECO:0007669"/>
    <property type="project" value="UniProtKB-SubCell"/>
</dbReference>
<dbReference type="Pfam" id="PF14604">
    <property type="entry name" value="SH3_9"/>
    <property type="match status" value="1"/>
</dbReference>
<feature type="compositionally biased region" description="Low complexity" evidence="7">
    <location>
        <begin position="74"/>
        <end position="148"/>
    </location>
</feature>
<dbReference type="PANTHER" id="PTHR15549">
    <property type="entry name" value="PAIRED IMMUNOGLOBULIN-LIKE TYPE 2 RECEPTOR"/>
    <property type="match status" value="1"/>
</dbReference>
<evidence type="ECO:0000259" key="10">
    <source>
        <dbReference type="PROSITE" id="PS50002"/>
    </source>
</evidence>
<feature type="compositionally biased region" description="Low complexity" evidence="7">
    <location>
        <begin position="48"/>
        <end position="63"/>
    </location>
</feature>
<proteinExistence type="predicted"/>
<evidence type="ECO:0000256" key="2">
    <source>
        <dbReference type="ARBA" id="ARBA00022443"/>
    </source>
</evidence>
<dbReference type="Gene3D" id="2.30.30.40">
    <property type="entry name" value="SH3 Domains"/>
    <property type="match status" value="1"/>
</dbReference>
<comment type="subcellular location">
    <subcellularLocation>
        <location evidence="1">Membrane</location>
        <topology evidence="1">Single-pass membrane protein</topology>
    </subcellularLocation>
</comment>
<evidence type="ECO:0000256" key="5">
    <source>
        <dbReference type="ARBA" id="ARBA00023136"/>
    </source>
</evidence>
<dbReference type="InterPro" id="IPR001452">
    <property type="entry name" value="SH3_domain"/>
</dbReference>
<keyword evidence="12" id="KW-1185">Reference proteome</keyword>
<dbReference type="OrthoDB" id="5340910at2759"/>
<evidence type="ECO:0000313" key="12">
    <source>
        <dbReference type="Proteomes" id="UP000603453"/>
    </source>
</evidence>
<dbReference type="SMART" id="SM00326">
    <property type="entry name" value="SH3"/>
    <property type="match status" value="1"/>
</dbReference>
<protein>
    <recommendedName>
        <fullName evidence="10">SH3 domain-containing protein</fullName>
    </recommendedName>
</protein>
<evidence type="ECO:0000256" key="1">
    <source>
        <dbReference type="ARBA" id="ARBA00004167"/>
    </source>
</evidence>
<evidence type="ECO:0000256" key="4">
    <source>
        <dbReference type="ARBA" id="ARBA00022989"/>
    </source>
</evidence>
<dbReference type="PROSITE" id="PS50002">
    <property type="entry name" value="SH3"/>
    <property type="match status" value="1"/>
</dbReference>
<evidence type="ECO:0000256" key="9">
    <source>
        <dbReference type="SAM" id="SignalP"/>
    </source>
</evidence>
<evidence type="ECO:0000256" key="6">
    <source>
        <dbReference type="PROSITE-ProRule" id="PRU00192"/>
    </source>
</evidence>
<comment type="caution">
    <text evidence="11">The sequence shown here is derived from an EMBL/GenBank/DDBJ whole genome shotgun (WGS) entry which is preliminary data.</text>
</comment>
<feature type="domain" description="SH3" evidence="10">
    <location>
        <begin position="307"/>
        <end position="369"/>
    </location>
</feature>
<sequence length="391" mass="41304">MFSRLTLLVMACSTSQALYLEKRQEPAEDKTTTANHSATEASTKKEITTTTSKKPEPTTTTTTNNPFNNHESSTRASSTHASSTHASSTKASTYVSSKASSSSIHTSATQTTGTTSVIPLLPTLTPSSTSTALPEQVSPGSSSSSALSGGAIGGIVAAVIVLIIAGSAFMLVRRKKERHRLRAERNRADPFTMGFGSDDPKPFEHYEVTPIPDEEYSKQHYEPQLSPPPHTNSPTATAATATATATATAIGAGAMTTIATATTTPTSPSTKTELPVNAVTAATLLASPVSAVASPIPTIIEPVQEEHAMGSFTVIATYIPTLTDELEIQAGDQINLIVEYDDGWCQGINLSRGHTKGVFPRHCIDYATAPSDHHVPNFEPEKSKRVSSMYV</sequence>
<reference evidence="11" key="1">
    <citation type="submission" date="2020-12" db="EMBL/GenBank/DDBJ databases">
        <title>Metabolic potential, ecology and presence of endohyphal bacteria is reflected in genomic diversity of Mucoromycotina.</title>
        <authorList>
            <person name="Muszewska A."/>
            <person name="Okrasinska A."/>
            <person name="Steczkiewicz K."/>
            <person name="Drgas O."/>
            <person name="Orlowska M."/>
            <person name="Perlinska-Lenart U."/>
            <person name="Aleksandrzak-Piekarczyk T."/>
            <person name="Szatraj K."/>
            <person name="Zielenkiewicz U."/>
            <person name="Pilsyk S."/>
            <person name="Malc E."/>
            <person name="Mieczkowski P."/>
            <person name="Kruszewska J.S."/>
            <person name="Biernat P."/>
            <person name="Pawlowska J."/>
        </authorList>
    </citation>
    <scope>NUCLEOTIDE SEQUENCE</scope>
    <source>
        <strain evidence="11">WA0000017839</strain>
    </source>
</reference>
<keyword evidence="9" id="KW-0732">Signal</keyword>
<feature type="chain" id="PRO_5034016798" description="SH3 domain-containing protein" evidence="9">
    <location>
        <begin position="18"/>
        <end position="391"/>
    </location>
</feature>
<keyword evidence="4 8" id="KW-1133">Transmembrane helix</keyword>
<feature type="region of interest" description="Disordered" evidence="7">
    <location>
        <begin position="219"/>
        <end position="241"/>
    </location>
</feature>